<evidence type="ECO:0000313" key="3">
    <source>
        <dbReference type="Proteomes" id="UP001281761"/>
    </source>
</evidence>
<sequence>MIGLWLLVASIALSIVGMICAMYLYLPVNFMNQLRFIVCQLLTILGSEFIFIGTFFSAAQTFAPAYGSTLTSVISIGGGPRLTNLEESNLVSSMQLCHYALTEGDCVRMEMDMHSTPRTVQFLLNGESSRWFVTGLPPSVRIGFSVFAQETSFRIDRIVKQTQPTPMHQYIPELKHNLLSMPVQALPRHLPQSSAKFNPDALHRSTHSLSSPFFQVVYYRGGRQIRKRKFTVRREERNHQI</sequence>
<protein>
    <submittedName>
        <fullName evidence="2">Uncharacterized protein</fullName>
    </submittedName>
</protein>
<keyword evidence="3" id="KW-1185">Reference proteome</keyword>
<keyword evidence="1" id="KW-0812">Transmembrane</keyword>
<keyword evidence="1" id="KW-1133">Transmembrane helix</keyword>
<evidence type="ECO:0000313" key="2">
    <source>
        <dbReference type="EMBL" id="KAK2945337.1"/>
    </source>
</evidence>
<evidence type="ECO:0000256" key="1">
    <source>
        <dbReference type="SAM" id="Phobius"/>
    </source>
</evidence>
<reference evidence="2 3" key="1">
    <citation type="journal article" date="2022" name="bioRxiv">
        <title>Genomics of Preaxostyla Flagellates Illuminates Evolutionary Transitions and the Path Towards Mitochondrial Loss.</title>
        <authorList>
            <person name="Novak L.V.F."/>
            <person name="Treitli S.C."/>
            <person name="Pyrih J."/>
            <person name="Halakuc P."/>
            <person name="Pipaliya S.V."/>
            <person name="Vacek V."/>
            <person name="Brzon O."/>
            <person name="Soukal P."/>
            <person name="Eme L."/>
            <person name="Dacks J.B."/>
            <person name="Karnkowska A."/>
            <person name="Elias M."/>
            <person name="Hampl V."/>
        </authorList>
    </citation>
    <scope>NUCLEOTIDE SEQUENCE [LARGE SCALE GENOMIC DNA]</scope>
    <source>
        <strain evidence="2">NAU3</strain>
        <tissue evidence="2">Gut</tissue>
    </source>
</reference>
<organism evidence="2 3">
    <name type="scientific">Blattamonas nauphoetae</name>
    <dbReference type="NCBI Taxonomy" id="2049346"/>
    <lineage>
        <taxon>Eukaryota</taxon>
        <taxon>Metamonada</taxon>
        <taxon>Preaxostyla</taxon>
        <taxon>Oxymonadida</taxon>
        <taxon>Blattamonas</taxon>
    </lineage>
</organism>
<name>A0ABQ9X0V6_9EUKA</name>
<dbReference type="Proteomes" id="UP001281761">
    <property type="component" value="Unassembled WGS sequence"/>
</dbReference>
<proteinExistence type="predicted"/>
<feature type="transmembrane region" description="Helical" evidence="1">
    <location>
        <begin position="38"/>
        <end position="59"/>
    </location>
</feature>
<comment type="caution">
    <text evidence="2">The sequence shown here is derived from an EMBL/GenBank/DDBJ whole genome shotgun (WGS) entry which is preliminary data.</text>
</comment>
<accession>A0ABQ9X0V6</accession>
<gene>
    <name evidence="2" type="ORF">BLNAU_19726</name>
</gene>
<dbReference type="EMBL" id="JARBJD010000264">
    <property type="protein sequence ID" value="KAK2945337.1"/>
    <property type="molecule type" value="Genomic_DNA"/>
</dbReference>
<feature type="transmembrane region" description="Helical" evidence="1">
    <location>
        <begin position="6"/>
        <end position="26"/>
    </location>
</feature>
<keyword evidence="1" id="KW-0472">Membrane</keyword>